<feature type="compositionally biased region" description="Polar residues" evidence="1">
    <location>
        <begin position="161"/>
        <end position="172"/>
    </location>
</feature>
<comment type="caution">
    <text evidence="2">The sequence shown here is derived from an EMBL/GenBank/DDBJ whole genome shotgun (WGS) entry which is preliminary data.</text>
</comment>
<keyword evidence="3" id="KW-1185">Reference proteome</keyword>
<feature type="compositionally biased region" description="Polar residues" evidence="1">
    <location>
        <begin position="105"/>
        <end position="122"/>
    </location>
</feature>
<evidence type="ECO:0008006" key="4">
    <source>
        <dbReference type="Google" id="ProtNLM"/>
    </source>
</evidence>
<dbReference type="AlphaFoldDB" id="A0AA38WW10"/>
<accession>A0AA38WW10</accession>
<gene>
    <name evidence="2" type="ORF">H2200_013295</name>
</gene>
<sequence length="808" mass="91031">MSDNPPPKKKSRFFSNGKSVVDNLLHPLKKKARKDGVGSEEADGDETPRSGAGSTDEGPPLLANIHPLPPLTVLGHATTSAGIQTQRTPASNSASFSVGSTSSSFLQHQRPQSTRQAQTQRQEPPAQPRSSDSEAETEVETDVERSEDEEDYDASDEENARPTTARGQPNVRSQRRNAIYGADALLPSGSNTNGHQVAQPPSTSYPYPLPYPAAQTTIPAALPTVPDNAYTFSGVPTNPYATVAGGQYPFNFRPNQDLSIPVSVQQQAYTTYVHPLGSGLARMAQQSLHSDTGPLSQGASQPLTTPNRPIIASTPAAPYVDMDRDEHGRRLRTYIPRPAAHHGIRKPTPNLPRPQTNAESLVPENLYTSPNRIAHAQDYARKSLKRKRPDTILPPPSYVYQHTGSPTFNIFDGLLLYPELCFALAAHLPVKDLISLYAISKDFHVILDTRFTTVMLSQATRKAPESARTYMFRSYAHLCRSDPAARIPHTNAREAAEGKPRRIPSFRWLKMVLHREKVIHEIMAVFAEDGIPLPARCSLALKRIWFMLDIPDNARRIGFIHNRNLITDIDLYFLACFFTKMDMRLNDPICGEKRDGMRKLLLAQRSFTTVLRVLKREIWTTRFDILREWVRLKHEVVEEDEIGLDMFGVPFEVIGRGRLEYWGLRSEEDAGRKLHSLLRPDQLVVREAFKRGIRFDKHYLRFLLYGYIRPDTLENYEPRTYGRRITAIKDDEYEVDDIVGGVAALGVDEPGCDPLLDLGQPREVSRFTIVKEPTSKGEMKMRIRDEEFLDKCIAWWTKERQELREAEA</sequence>
<name>A0AA38WW10_9EURO</name>
<dbReference type="Proteomes" id="UP001172673">
    <property type="component" value="Unassembled WGS sequence"/>
</dbReference>
<feature type="region of interest" description="Disordered" evidence="1">
    <location>
        <begin position="285"/>
        <end position="313"/>
    </location>
</feature>
<feature type="compositionally biased region" description="Polar residues" evidence="1">
    <location>
        <begin position="285"/>
        <end position="307"/>
    </location>
</feature>
<evidence type="ECO:0000313" key="2">
    <source>
        <dbReference type="EMBL" id="KAJ9602175.1"/>
    </source>
</evidence>
<evidence type="ECO:0000256" key="1">
    <source>
        <dbReference type="SAM" id="MobiDB-lite"/>
    </source>
</evidence>
<feature type="compositionally biased region" description="Polar residues" evidence="1">
    <location>
        <begin position="77"/>
        <end position="90"/>
    </location>
</feature>
<feature type="compositionally biased region" description="Low complexity" evidence="1">
    <location>
        <begin position="91"/>
        <end position="104"/>
    </location>
</feature>
<protein>
    <recommendedName>
        <fullName evidence="4">F-box domain-containing protein</fullName>
    </recommendedName>
</protein>
<evidence type="ECO:0000313" key="3">
    <source>
        <dbReference type="Proteomes" id="UP001172673"/>
    </source>
</evidence>
<feature type="region of interest" description="Disordered" evidence="1">
    <location>
        <begin position="1"/>
        <end position="204"/>
    </location>
</feature>
<proteinExistence type="predicted"/>
<reference evidence="2" key="1">
    <citation type="submission" date="2022-10" db="EMBL/GenBank/DDBJ databases">
        <title>Culturing micro-colonial fungi from biological soil crusts in the Mojave desert and describing Neophaeococcomyces mojavensis, and introducing the new genera and species Taxawa tesnikishii.</title>
        <authorList>
            <person name="Kurbessoian T."/>
            <person name="Stajich J.E."/>
        </authorList>
    </citation>
    <scope>NUCLEOTIDE SEQUENCE</scope>
    <source>
        <strain evidence="2">TK_41</strain>
    </source>
</reference>
<dbReference type="EMBL" id="JAPDRK010000028">
    <property type="protein sequence ID" value="KAJ9602175.1"/>
    <property type="molecule type" value="Genomic_DNA"/>
</dbReference>
<organism evidence="2 3">
    <name type="scientific">Cladophialophora chaetospira</name>
    <dbReference type="NCBI Taxonomy" id="386627"/>
    <lineage>
        <taxon>Eukaryota</taxon>
        <taxon>Fungi</taxon>
        <taxon>Dikarya</taxon>
        <taxon>Ascomycota</taxon>
        <taxon>Pezizomycotina</taxon>
        <taxon>Eurotiomycetes</taxon>
        <taxon>Chaetothyriomycetidae</taxon>
        <taxon>Chaetothyriales</taxon>
        <taxon>Herpotrichiellaceae</taxon>
        <taxon>Cladophialophora</taxon>
    </lineage>
</organism>
<feature type="compositionally biased region" description="Acidic residues" evidence="1">
    <location>
        <begin position="133"/>
        <end position="157"/>
    </location>
</feature>